<accession>A0AAV3XXU4</accession>
<dbReference type="Proteomes" id="UP000735302">
    <property type="component" value="Unassembled WGS sequence"/>
</dbReference>
<evidence type="ECO:0000313" key="1">
    <source>
        <dbReference type="EMBL" id="GFN75286.1"/>
    </source>
</evidence>
<comment type="caution">
    <text evidence="1">The sequence shown here is derived from an EMBL/GenBank/DDBJ whole genome shotgun (WGS) entry which is preliminary data.</text>
</comment>
<name>A0AAV3XXU4_9GAST</name>
<organism evidence="1 2">
    <name type="scientific">Plakobranchus ocellatus</name>
    <dbReference type="NCBI Taxonomy" id="259542"/>
    <lineage>
        <taxon>Eukaryota</taxon>
        <taxon>Metazoa</taxon>
        <taxon>Spiralia</taxon>
        <taxon>Lophotrochozoa</taxon>
        <taxon>Mollusca</taxon>
        <taxon>Gastropoda</taxon>
        <taxon>Heterobranchia</taxon>
        <taxon>Euthyneura</taxon>
        <taxon>Panpulmonata</taxon>
        <taxon>Sacoglossa</taxon>
        <taxon>Placobranchoidea</taxon>
        <taxon>Plakobranchidae</taxon>
        <taxon>Plakobranchus</taxon>
    </lineage>
</organism>
<sequence length="118" mass="13273">MVKSTGNKICPKTRFYKPDGTINIQKYQWKSQNLNRLVSNAVHRFNQRRIFAPVEVWLVGCLHMASPQQDDLRLSGPLSGQGAGSGALTCGRRVPADLREHSLTLSHRRPHTRGSVRI</sequence>
<proteinExistence type="predicted"/>
<dbReference type="EMBL" id="BLXT01000264">
    <property type="protein sequence ID" value="GFN75286.1"/>
    <property type="molecule type" value="Genomic_DNA"/>
</dbReference>
<gene>
    <name evidence="1" type="ORF">PoB_000179200</name>
</gene>
<evidence type="ECO:0000313" key="2">
    <source>
        <dbReference type="Proteomes" id="UP000735302"/>
    </source>
</evidence>
<dbReference type="AlphaFoldDB" id="A0AAV3XXU4"/>
<reference evidence="1 2" key="1">
    <citation type="journal article" date="2021" name="Elife">
        <title>Chloroplast acquisition without the gene transfer in kleptoplastic sea slugs, Plakobranchus ocellatus.</title>
        <authorList>
            <person name="Maeda T."/>
            <person name="Takahashi S."/>
            <person name="Yoshida T."/>
            <person name="Shimamura S."/>
            <person name="Takaki Y."/>
            <person name="Nagai Y."/>
            <person name="Toyoda A."/>
            <person name="Suzuki Y."/>
            <person name="Arimoto A."/>
            <person name="Ishii H."/>
            <person name="Satoh N."/>
            <person name="Nishiyama T."/>
            <person name="Hasebe M."/>
            <person name="Maruyama T."/>
            <person name="Minagawa J."/>
            <person name="Obokata J."/>
            <person name="Shigenobu S."/>
        </authorList>
    </citation>
    <scope>NUCLEOTIDE SEQUENCE [LARGE SCALE GENOMIC DNA]</scope>
</reference>
<protein>
    <submittedName>
        <fullName evidence="1">Uncharacterized protein</fullName>
    </submittedName>
</protein>
<keyword evidence="2" id="KW-1185">Reference proteome</keyword>